<accession>A0A182FFK4</accession>
<dbReference type="InterPro" id="IPR051368">
    <property type="entry name" value="SerProtInhib-TIL_Domain"/>
</dbReference>
<evidence type="ECO:0000313" key="4">
    <source>
        <dbReference type="EnsemblMetazoa" id="AALB005296-PA"/>
    </source>
</evidence>
<dbReference type="STRING" id="7167.A0A182FFK4"/>
<dbReference type="GO" id="GO:0030414">
    <property type="term" value="F:peptidase inhibitor activity"/>
    <property type="evidence" value="ECO:0007669"/>
    <property type="project" value="UniProtKB-KW"/>
</dbReference>
<evidence type="ECO:0000256" key="2">
    <source>
        <dbReference type="ARBA" id="ARBA00023157"/>
    </source>
</evidence>
<dbReference type="Proteomes" id="UP000069272">
    <property type="component" value="Chromosome 3L"/>
</dbReference>
<reference evidence="4" key="2">
    <citation type="submission" date="2022-08" db="UniProtKB">
        <authorList>
            <consortium name="EnsemblMetazoa"/>
        </authorList>
    </citation>
    <scope>IDENTIFICATION</scope>
    <source>
        <strain evidence="4">STECLA/ALBI9_A</strain>
    </source>
</reference>
<evidence type="ECO:0000259" key="3">
    <source>
        <dbReference type="Pfam" id="PF01826"/>
    </source>
</evidence>
<feature type="domain" description="TIL" evidence="3">
    <location>
        <begin position="112"/>
        <end position="167"/>
    </location>
</feature>
<dbReference type="VEuPathDB" id="VectorBase:AALB20_027065"/>
<proteinExistence type="predicted"/>
<name>A0A182FFK4_ANOAL</name>
<dbReference type="Pfam" id="PF01826">
    <property type="entry name" value="TIL"/>
    <property type="match status" value="1"/>
</dbReference>
<dbReference type="CDD" id="cd19941">
    <property type="entry name" value="TIL"/>
    <property type="match status" value="1"/>
</dbReference>
<dbReference type="InterPro" id="IPR002919">
    <property type="entry name" value="TIL_dom"/>
</dbReference>
<dbReference type="PANTHER" id="PTHR23259">
    <property type="entry name" value="RIDDLE"/>
    <property type="match status" value="1"/>
</dbReference>
<protein>
    <recommendedName>
        <fullName evidence="3">TIL domain-containing protein</fullName>
    </recommendedName>
</protein>
<dbReference type="InterPro" id="IPR036084">
    <property type="entry name" value="Ser_inhib-like_sf"/>
</dbReference>
<keyword evidence="1" id="KW-0646">Protease inhibitor</keyword>
<reference evidence="4 5" key="1">
    <citation type="journal article" date="2017" name="G3 (Bethesda)">
        <title>The Physical Genome Mapping of Anopheles albimanus Corrected Scaffold Misassemblies and Identified Interarm Rearrangements in Genus Anopheles.</title>
        <authorList>
            <person name="Artemov G.N."/>
            <person name="Peery A.N."/>
            <person name="Jiang X."/>
            <person name="Tu Z."/>
            <person name="Stegniy V.N."/>
            <person name="Sharakhova M.V."/>
            <person name="Sharakhov I.V."/>
        </authorList>
    </citation>
    <scope>NUCLEOTIDE SEQUENCE [LARGE SCALE GENOMIC DNA]</scope>
    <source>
        <strain evidence="4 5">ALBI9_A</strain>
    </source>
</reference>
<keyword evidence="5" id="KW-1185">Reference proteome</keyword>
<evidence type="ECO:0000256" key="1">
    <source>
        <dbReference type="ARBA" id="ARBA00022690"/>
    </source>
</evidence>
<dbReference type="VEuPathDB" id="VectorBase:AALB005296"/>
<sequence length="172" mass="18798">MTRPTVLQQFAIALIVMFLVIVESRAQTRTTTKSPPVIPCSGANEERLECGPLCGDKMCTTLRAFNPASIRCTKLCAPGCFCRSGYVHVDQQPAADAPVETTNAPSPVCSGQYERYDDCGNPCSERTCENLRRIDLHCSKQCVAGCYCQNGYVRKVPDGTCIPKIRCALNPL</sequence>
<organism evidence="4 5">
    <name type="scientific">Anopheles albimanus</name>
    <name type="common">New world malaria mosquito</name>
    <dbReference type="NCBI Taxonomy" id="7167"/>
    <lineage>
        <taxon>Eukaryota</taxon>
        <taxon>Metazoa</taxon>
        <taxon>Ecdysozoa</taxon>
        <taxon>Arthropoda</taxon>
        <taxon>Hexapoda</taxon>
        <taxon>Insecta</taxon>
        <taxon>Pterygota</taxon>
        <taxon>Neoptera</taxon>
        <taxon>Endopterygota</taxon>
        <taxon>Diptera</taxon>
        <taxon>Nematocera</taxon>
        <taxon>Culicoidea</taxon>
        <taxon>Culicidae</taxon>
        <taxon>Anophelinae</taxon>
        <taxon>Anopheles</taxon>
    </lineage>
</organism>
<evidence type="ECO:0000313" key="5">
    <source>
        <dbReference type="Proteomes" id="UP000069272"/>
    </source>
</evidence>
<dbReference type="EnsemblMetazoa" id="AALB005296-RA">
    <property type="protein sequence ID" value="AALB005296-PA"/>
    <property type="gene ID" value="AALB005296"/>
</dbReference>
<dbReference type="AlphaFoldDB" id="A0A182FFK4"/>
<dbReference type="PANTHER" id="PTHR23259:SF70">
    <property type="entry name" value="ACCESSORY GLAND PROTEIN ACP62F-RELATED"/>
    <property type="match status" value="1"/>
</dbReference>
<keyword evidence="2" id="KW-1015">Disulfide bond</keyword>
<dbReference type="SUPFAM" id="SSF57567">
    <property type="entry name" value="Serine protease inhibitors"/>
    <property type="match status" value="2"/>
</dbReference>
<dbReference type="Gene3D" id="2.10.25.10">
    <property type="entry name" value="Laminin"/>
    <property type="match status" value="2"/>
</dbReference>